<proteinExistence type="predicted"/>
<sequence length="159" mass="18351">MDVKFGSLDHADYIANAYMAVWPDITLLDCYAHVARKCREKTGLLTPPEYYKTNIEINIRQTHRARSSEEFKAMAKLCTDKWRKDNQKDYVDWFIKVYLTELWSRWHTMSSIPGILPSQNALESHNRAIKTCGGRVKRAKIGVVLNDSMPRILSMVGAE</sequence>
<evidence type="ECO:0000313" key="2">
    <source>
        <dbReference type="Proteomes" id="UP001632037"/>
    </source>
</evidence>
<name>A0ABD3EV55_9STRA</name>
<gene>
    <name evidence="1" type="ORF">V7S43_017955</name>
</gene>
<reference evidence="1 2" key="1">
    <citation type="submission" date="2024-09" db="EMBL/GenBank/DDBJ databases">
        <title>Genome sequencing and assembly of Phytophthora oleae, isolate VK10A, causative agent of rot of olive drupes.</title>
        <authorList>
            <person name="Conti Taguali S."/>
            <person name="Riolo M."/>
            <person name="La Spada F."/>
            <person name="Cacciola S.O."/>
            <person name="Dionisio G."/>
        </authorList>
    </citation>
    <scope>NUCLEOTIDE SEQUENCE [LARGE SCALE GENOMIC DNA]</scope>
    <source>
        <strain evidence="1 2">VK10A</strain>
    </source>
</reference>
<evidence type="ECO:0008006" key="3">
    <source>
        <dbReference type="Google" id="ProtNLM"/>
    </source>
</evidence>
<accession>A0ABD3EV55</accession>
<organism evidence="1 2">
    <name type="scientific">Phytophthora oleae</name>
    <dbReference type="NCBI Taxonomy" id="2107226"/>
    <lineage>
        <taxon>Eukaryota</taxon>
        <taxon>Sar</taxon>
        <taxon>Stramenopiles</taxon>
        <taxon>Oomycota</taxon>
        <taxon>Peronosporomycetes</taxon>
        <taxon>Peronosporales</taxon>
        <taxon>Peronosporaceae</taxon>
        <taxon>Phytophthora</taxon>
    </lineage>
</organism>
<dbReference type="AlphaFoldDB" id="A0ABD3EV55"/>
<dbReference type="Proteomes" id="UP001632037">
    <property type="component" value="Unassembled WGS sequence"/>
</dbReference>
<protein>
    <recommendedName>
        <fullName evidence="3">MULE transposase domain-containing protein</fullName>
    </recommendedName>
</protein>
<comment type="caution">
    <text evidence="1">The sequence shown here is derived from an EMBL/GenBank/DDBJ whole genome shotgun (WGS) entry which is preliminary data.</text>
</comment>
<evidence type="ECO:0000313" key="1">
    <source>
        <dbReference type="EMBL" id="KAL3657161.1"/>
    </source>
</evidence>
<keyword evidence="2" id="KW-1185">Reference proteome</keyword>
<dbReference type="EMBL" id="JBIMZQ010000068">
    <property type="protein sequence ID" value="KAL3657161.1"/>
    <property type="molecule type" value="Genomic_DNA"/>
</dbReference>